<reference evidence="6 7" key="2">
    <citation type="journal article" date="2017" name="Int. J. Syst. Evol. Microbiol.">
        <title>Pseudomonas furukawaii sp. nov., a polychlorinated biphenyl-degrading bacterium isolated from biphenyl-contaminated soil in Japan.</title>
        <authorList>
            <person name="Kimura N."/>
            <person name="Watanabe T."/>
            <person name="Suenaga H."/>
            <person name="Fujihara H."/>
            <person name="Futagami T."/>
            <person name="Goto M."/>
            <person name="Hanada S."/>
            <person name="Hirose J."/>
        </authorList>
    </citation>
    <scope>NUCLEOTIDE SEQUENCE [LARGE SCALE GENOMIC DNA]</scope>
    <source>
        <strain evidence="7">DSM 10086 / NBRC 110670 / KF707</strain>
    </source>
</reference>
<dbReference type="Pfam" id="PF05721">
    <property type="entry name" value="PhyH"/>
    <property type="match status" value="1"/>
</dbReference>
<evidence type="ECO:0000313" key="6">
    <source>
        <dbReference type="EMBL" id="BAU75513.1"/>
    </source>
</evidence>
<reference evidence="7" key="1">
    <citation type="submission" date="2015-05" db="EMBL/GenBank/DDBJ databases">
        <title>Draft genome sequencing of a biphenyl-degrading bacterium, Pseudomonas balearica KF707 (=NBRC110670).</title>
        <authorList>
            <person name="Kimura N."/>
            <person name="Hirose J."/>
            <person name="Watanabe T."/>
            <person name="Suenaga H."/>
            <person name="Fujihara H."/>
            <person name="Noguchi M."/>
            <person name="Hashimoto M."/>
            <person name="Shimodaira J."/>
            <person name="Tsuchikane K."/>
            <person name="Hosoyama A."/>
            <person name="Yamazoe A."/>
            <person name="Fujita N."/>
            <person name="Furukawa K."/>
        </authorList>
    </citation>
    <scope>NUCLEOTIDE SEQUENCE [LARGE SCALE GENOMIC DNA]</scope>
    <source>
        <strain evidence="7">DSM 10086 / NBRC 110670 / KF707</strain>
    </source>
</reference>
<keyword evidence="5" id="KW-0408">Iron</keyword>
<proteinExistence type="predicted"/>
<evidence type="ECO:0000256" key="1">
    <source>
        <dbReference type="ARBA" id="ARBA00011738"/>
    </source>
</evidence>
<protein>
    <recommendedName>
        <fullName evidence="8">Phytanoyl-CoA dioxygenase</fullName>
    </recommendedName>
</protein>
<dbReference type="SUPFAM" id="SSF51197">
    <property type="entry name" value="Clavaminate synthase-like"/>
    <property type="match status" value="1"/>
</dbReference>
<sequence>METKKLTTLDSSESVERVVEVIQRDGGVIISNFISDQALQALRAELDLYLNETPYGEDAYFAGAQTRRVARLIARSDAAVSIALHPLFIESAQKILQTPTHVWSGSERIEVAPNIQLSFTQAIQICPGQGLQPLHRDDATSLWRHPQYGREARLQMMLAVSDFTEENGATRVIPGSHTWDDERMPTQEETVPAEMSAGSALFWIGSVYHGGGANNSDRPRTGLSMAYDLAFLRSEENHLLSIPIERVRELPEEMQQLLGWSASRTFLGWVEIDGQMRDPRELLGMPSFKEVGKGF</sequence>
<evidence type="ECO:0000313" key="7">
    <source>
        <dbReference type="Proteomes" id="UP000218554"/>
    </source>
</evidence>
<dbReference type="EMBL" id="AP014862">
    <property type="protein sequence ID" value="BAU75513.1"/>
    <property type="molecule type" value="Genomic_DNA"/>
</dbReference>
<dbReference type="InterPro" id="IPR008775">
    <property type="entry name" value="Phytyl_CoA_dOase-like"/>
</dbReference>
<dbReference type="PANTHER" id="PTHR20883:SF45">
    <property type="entry name" value="PHYTANOYL-COA DIOXYGENASE FAMILY PROTEIN"/>
    <property type="match status" value="1"/>
</dbReference>
<dbReference type="KEGG" id="pfuw:KF707C_38250"/>
<accession>A0AAD1C3N9</accession>
<keyword evidence="7" id="KW-1185">Reference proteome</keyword>
<dbReference type="RefSeq" id="WP_003448259.1">
    <property type="nucleotide sequence ID" value="NZ_AJMR01000018.1"/>
</dbReference>
<evidence type="ECO:0000256" key="4">
    <source>
        <dbReference type="ARBA" id="ARBA00023002"/>
    </source>
</evidence>
<evidence type="ECO:0000256" key="3">
    <source>
        <dbReference type="ARBA" id="ARBA00022964"/>
    </source>
</evidence>
<name>A0AAD1C3N9_METFU</name>
<dbReference type="GO" id="GO:0016706">
    <property type="term" value="F:2-oxoglutarate-dependent dioxygenase activity"/>
    <property type="evidence" value="ECO:0007669"/>
    <property type="project" value="UniProtKB-ARBA"/>
</dbReference>
<comment type="subunit">
    <text evidence="1">Homodimer.</text>
</comment>
<organism evidence="6 7">
    <name type="scientific">Metapseudomonas furukawaii</name>
    <name type="common">Pseudomonas furukawaii</name>
    <dbReference type="NCBI Taxonomy" id="1149133"/>
    <lineage>
        <taxon>Bacteria</taxon>
        <taxon>Pseudomonadati</taxon>
        <taxon>Pseudomonadota</taxon>
        <taxon>Gammaproteobacteria</taxon>
        <taxon>Pseudomonadales</taxon>
        <taxon>Pseudomonadaceae</taxon>
        <taxon>Metapseudomonas</taxon>
    </lineage>
</organism>
<gene>
    <name evidence="6" type="ORF">KF707C_38250</name>
</gene>
<keyword evidence="4" id="KW-0560">Oxidoreductase</keyword>
<dbReference type="GO" id="GO:0005506">
    <property type="term" value="F:iron ion binding"/>
    <property type="evidence" value="ECO:0007669"/>
    <property type="project" value="UniProtKB-ARBA"/>
</dbReference>
<dbReference type="Gene3D" id="2.60.120.620">
    <property type="entry name" value="q2cbj1_9rhob like domain"/>
    <property type="match status" value="1"/>
</dbReference>
<keyword evidence="2" id="KW-0479">Metal-binding</keyword>
<evidence type="ECO:0000256" key="5">
    <source>
        <dbReference type="ARBA" id="ARBA00023004"/>
    </source>
</evidence>
<evidence type="ECO:0000256" key="2">
    <source>
        <dbReference type="ARBA" id="ARBA00022723"/>
    </source>
</evidence>
<evidence type="ECO:0008006" key="8">
    <source>
        <dbReference type="Google" id="ProtNLM"/>
    </source>
</evidence>
<keyword evidence="3" id="KW-0223">Dioxygenase</keyword>
<dbReference type="AlphaFoldDB" id="A0AAD1C3N9"/>
<dbReference type="PANTHER" id="PTHR20883">
    <property type="entry name" value="PHYTANOYL-COA DIOXYGENASE DOMAIN CONTAINING 1"/>
    <property type="match status" value="1"/>
</dbReference>
<dbReference type="Proteomes" id="UP000218554">
    <property type="component" value="Chromosome"/>
</dbReference>